<keyword evidence="1" id="KW-1185">Reference proteome</keyword>
<reference evidence="2" key="2">
    <citation type="submission" date="2016-04" db="UniProtKB">
        <authorList>
            <consortium name="WormBaseParasite"/>
        </authorList>
    </citation>
    <scope>IDENTIFICATION</scope>
</reference>
<proteinExistence type="predicted"/>
<organism evidence="1 2">
    <name type="scientific">Angiostrongylus cantonensis</name>
    <name type="common">Rat lungworm</name>
    <dbReference type="NCBI Taxonomy" id="6313"/>
    <lineage>
        <taxon>Eukaryota</taxon>
        <taxon>Metazoa</taxon>
        <taxon>Ecdysozoa</taxon>
        <taxon>Nematoda</taxon>
        <taxon>Chromadorea</taxon>
        <taxon>Rhabditida</taxon>
        <taxon>Rhabditina</taxon>
        <taxon>Rhabditomorpha</taxon>
        <taxon>Strongyloidea</taxon>
        <taxon>Metastrongylidae</taxon>
        <taxon>Angiostrongylus</taxon>
    </lineage>
</organism>
<dbReference type="AlphaFoldDB" id="A0A158P7Q8"/>
<dbReference type="OrthoDB" id="5511455at2759"/>
<dbReference type="PANTHER" id="PTHR35373">
    <property type="entry name" value="PROTEIN CBG16894"/>
    <property type="match status" value="1"/>
</dbReference>
<dbReference type="Proteomes" id="UP000035642">
    <property type="component" value="Unassembled WGS sequence"/>
</dbReference>
<reference evidence="1" key="1">
    <citation type="submission" date="2012-09" db="EMBL/GenBank/DDBJ databases">
        <authorList>
            <person name="Martin A.A."/>
        </authorList>
    </citation>
    <scope>NUCLEOTIDE SEQUENCE</scope>
</reference>
<sequence>MAILYEDCFVEVNECSVKIKNYQFPSKKAKNVDVSTIKVLWFEEQKTSNCSSPAKIWGKSRASIYWALDVKRRTPGTSPGKYNIVLDVGESLRPGFTVSNGEAFMEAMRCVLDYHVIIVDSINL</sequence>
<dbReference type="WBParaSite" id="ACAC_0000296901-mRNA-1">
    <property type="protein sequence ID" value="ACAC_0000296901-mRNA-1"/>
    <property type="gene ID" value="ACAC_0000296901"/>
</dbReference>
<evidence type="ECO:0000313" key="2">
    <source>
        <dbReference type="WBParaSite" id="ACAC_0000296901-mRNA-1"/>
    </source>
</evidence>
<protein>
    <submittedName>
        <fullName evidence="2">Reverse transcriptase domain-containing protein</fullName>
    </submittedName>
</protein>
<dbReference type="PANTHER" id="PTHR35373:SF4">
    <property type="entry name" value="PEPTIDASE_M16_M DOMAIN-CONTAINING PROTEIN"/>
    <property type="match status" value="1"/>
</dbReference>
<evidence type="ECO:0000313" key="1">
    <source>
        <dbReference type="Proteomes" id="UP000035642"/>
    </source>
</evidence>
<name>A0A158P7Q8_ANGCA</name>
<accession>A0A158P7Q8</accession>